<evidence type="ECO:0000313" key="2">
    <source>
        <dbReference type="EMBL" id="MBI4920259.1"/>
    </source>
</evidence>
<reference evidence="2" key="1">
    <citation type="submission" date="2020-07" db="EMBL/GenBank/DDBJ databases">
        <title>Huge and variable diversity of episymbiotic CPR bacteria and DPANN archaea in groundwater ecosystems.</title>
        <authorList>
            <person name="He C.Y."/>
            <person name="Keren R."/>
            <person name="Whittaker M."/>
            <person name="Farag I.F."/>
            <person name="Doudna J."/>
            <person name="Cate J.H.D."/>
            <person name="Banfield J.F."/>
        </authorList>
    </citation>
    <scope>NUCLEOTIDE SEQUENCE</scope>
    <source>
        <strain evidence="2">NC_groundwater_1586_Pr3_B-0.1um_66_15</strain>
    </source>
</reference>
<dbReference type="AlphaFoldDB" id="A0A933KX62"/>
<protein>
    <recommendedName>
        <fullName evidence="4">Calcium-binding protein</fullName>
    </recommendedName>
</protein>
<proteinExistence type="predicted"/>
<feature type="chain" id="PRO_5038010930" description="Calcium-binding protein" evidence="1">
    <location>
        <begin position="25"/>
        <end position="292"/>
    </location>
</feature>
<keyword evidence="1" id="KW-0732">Signal</keyword>
<accession>A0A933KX62</accession>
<organism evidence="2 3">
    <name type="scientific">Devosia nanyangense</name>
    <dbReference type="NCBI Taxonomy" id="1228055"/>
    <lineage>
        <taxon>Bacteria</taxon>
        <taxon>Pseudomonadati</taxon>
        <taxon>Pseudomonadota</taxon>
        <taxon>Alphaproteobacteria</taxon>
        <taxon>Hyphomicrobiales</taxon>
        <taxon>Devosiaceae</taxon>
        <taxon>Devosia</taxon>
    </lineage>
</organism>
<evidence type="ECO:0008006" key="4">
    <source>
        <dbReference type="Google" id="ProtNLM"/>
    </source>
</evidence>
<evidence type="ECO:0000313" key="3">
    <source>
        <dbReference type="Proteomes" id="UP000782610"/>
    </source>
</evidence>
<feature type="signal peptide" evidence="1">
    <location>
        <begin position="1"/>
        <end position="24"/>
    </location>
</feature>
<sequence>MKGNFRLSTAALLAIILATAPAGALTLNLGGSGDGGLLGLGGNTDNDATVTIDAGDLLETGGILDTGLGGGTTTTVNASLGGGLGLFGGSNDPTTVNVNLGGTSGADADILLDLFGTGDDAKVTLGSGDVAGLDILGGDAGGSIILDLFGDPSGGGGTITGTDAFGDSGNNGGSGSSSGNGGIQVASLGPVDACFTPNAEQIAKLVNRHAYTAAAMSSWAQVRSLKVVEVGLCRSVRSRLEATLAADANIGRLQDYLAGNAMLRAGLRQQGHSAGDVIAVDKSGATLIVYVI</sequence>
<evidence type="ECO:0000256" key="1">
    <source>
        <dbReference type="SAM" id="SignalP"/>
    </source>
</evidence>
<dbReference type="Proteomes" id="UP000782610">
    <property type="component" value="Unassembled WGS sequence"/>
</dbReference>
<name>A0A933KX62_9HYPH</name>
<comment type="caution">
    <text evidence="2">The sequence shown here is derived from an EMBL/GenBank/DDBJ whole genome shotgun (WGS) entry which is preliminary data.</text>
</comment>
<dbReference type="EMBL" id="JACRAF010000004">
    <property type="protein sequence ID" value="MBI4920259.1"/>
    <property type="molecule type" value="Genomic_DNA"/>
</dbReference>
<gene>
    <name evidence="2" type="ORF">HY834_00785</name>
</gene>